<dbReference type="Gene3D" id="1.25.40.20">
    <property type="entry name" value="Ankyrin repeat-containing domain"/>
    <property type="match status" value="5"/>
</dbReference>
<sequence>MVNNKITLNFEIEKGEPIDRYYFSARIKLTDESKNLLREKLGSTAQFDNLDDHFNLNHENFYIYYNKYSEHNGRNELTVRDDNGRYLTSNLPLNHNGFSMELSSDGASIVDYGFYPLAVIYNPNYYDKAKEKVFDDHGTLLPTISNVLDKLLSNTNGLTIQEMFLQLQNEAAEKEVKLVREKRQAEEELNQKNEELKELIEKGGITLFKVVKGNDIGNGRSAVVLQFTAEGKGINEITLDYEKFYIADYEDSEFLHCVSSDYDMLLDYENLFFVLNQSSYSGFESGFYSADSTDPYHYAKYSKEPYLSGDQLSEKLSNELEEDSNQIDAEVMFNDQPMNEEVTVKSEVKSRKKRAVDEDNKKNVIEDVNKADENGSTLLHSAASLGDLSKIVTLIEHNAYIDARDHNGQTPLHYAIQSGNTEVAKCLIDNGANLNIQDNYYQKTNTQYVYYKTPLHYAVESGDTEIAKYLVDHGANPNIQDAYSRTPLQSAIYSDNTEIVEYLLDHNADPNSKGHYSIPPLFIAVKLGHTEIVKNLVEHGADLNVKNTSAQTLLHYAIELKHTEIAKYLIDHNVDINTRDISSGKSPLHFAMSMKNMEVVKYLIEHNANIDAQDGYGLTPLHLAVNLGNQEILEYLIKNNANIDVRDSEGWTPLIHAVRHGQLDKVKYLIKNGADINVVDKEGDTLFDHAMFCIKDARLHKNVADSKKYGDNDSYYQELSKKAAILEKTGEDMLNYLKKLTNNTMEEEESNYIDQMQADDSSSYKPALQSNRDDYADTKKALQEKLHGDEIHKQSNEKAKKDIEVKKVTVETDSSNNKIEKQTKPIEDEQKTVMASVIENMDKNSDSEAEDSNSIANAQHPLKINKGELLETGKYKVELQATGEDINNFYQNLSSQYTTGKYSYDQMTVLYNKVYARDSSHDGKLMLLPEAYVADGHLFIQERDFGTLYDFNEMFYKSDELI</sequence>
<keyword evidence="13" id="KW-0175">Coiled coil</keyword>
<evidence type="ECO:0000313" key="15">
    <source>
        <dbReference type="Proteomes" id="UP000827092"/>
    </source>
</evidence>
<dbReference type="Pfam" id="PF00023">
    <property type="entry name" value="Ank"/>
    <property type="match status" value="2"/>
</dbReference>
<evidence type="ECO:0000256" key="9">
    <source>
        <dbReference type="ARBA" id="ARBA00023028"/>
    </source>
</evidence>
<feature type="repeat" description="ANK" evidence="12">
    <location>
        <begin position="583"/>
        <end position="615"/>
    </location>
</feature>
<evidence type="ECO:0000256" key="10">
    <source>
        <dbReference type="ARBA" id="ARBA00023043"/>
    </source>
</evidence>
<dbReference type="PROSITE" id="PS50088">
    <property type="entry name" value="ANK_REPEAT"/>
    <property type="match status" value="9"/>
</dbReference>
<evidence type="ECO:0000256" key="4">
    <source>
        <dbReference type="ARBA" id="ARBA00022525"/>
    </source>
</evidence>
<keyword evidence="11" id="KW-1053">Target membrane</keyword>
<keyword evidence="3" id="KW-0268">Exocytosis</keyword>
<evidence type="ECO:0000256" key="1">
    <source>
        <dbReference type="ARBA" id="ARBA00004175"/>
    </source>
</evidence>
<comment type="subcellular location">
    <subcellularLocation>
        <location evidence="2">Secreted</location>
    </subcellularLocation>
    <subcellularLocation>
        <location evidence="1">Target cell membrane</location>
    </subcellularLocation>
</comment>
<feature type="repeat" description="ANK" evidence="12">
    <location>
        <begin position="374"/>
        <end position="406"/>
    </location>
</feature>
<dbReference type="PANTHER" id="PTHR24161">
    <property type="entry name" value="ANK_REP_REGION DOMAIN-CONTAINING PROTEIN-RELATED"/>
    <property type="match status" value="1"/>
</dbReference>
<evidence type="ECO:0000256" key="7">
    <source>
        <dbReference type="ARBA" id="ARBA00022699"/>
    </source>
</evidence>
<evidence type="ECO:0000256" key="6">
    <source>
        <dbReference type="ARBA" id="ARBA00022656"/>
    </source>
</evidence>
<keyword evidence="10 12" id="KW-0040">ANK repeat</keyword>
<dbReference type="InterPro" id="IPR036770">
    <property type="entry name" value="Ankyrin_rpt-contain_sf"/>
</dbReference>
<keyword evidence="7" id="KW-0528">Neurotoxin</keyword>
<evidence type="ECO:0000256" key="5">
    <source>
        <dbReference type="ARBA" id="ARBA00022537"/>
    </source>
</evidence>
<reference evidence="14 15" key="1">
    <citation type="journal article" date="2022" name="Nat. Ecol. Evol.">
        <title>A masculinizing supergene underlies an exaggerated male reproductive morph in a spider.</title>
        <authorList>
            <person name="Hendrickx F."/>
            <person name="De Corte Z."/>
            <person name="Sonet G."/>
            <person name="Van Belleghem S.M."/>
            <person name="Kostlbacher S."/>
            <person name="Vangestel C."/>
        </authorList>
    </citation>
    <scope>NUCLEOTIDE SEQUENCE [LARGE SCALE GENOMIC DNA]</scope>
    <source>
        <strain evidence="14">W744_W776</strain>
    </source>
</reference>
<dbReference type="GO" id="GO:0090729">
    <property type="term" value="F:toxin activity"/>
    <property type="evidence" value="ECO:0007669"/>
    <property type="project" value="UniProtKB-KW"/>
</dbReference>
<accession>A0AAV6TFR6</accession>
<feature type="repeat" description="ANK" evidence="12">
    <location>
        <begin position="407"/>
        <end position="439"/>
    </location>
</feature>
<evidence type="ECO:0000256" key="3">
    <source>
        <dbReference type="ARBA" id="ARBA00022483"/>
    </source>
</evidence>
<feature type="repeat" description="ANK" evidence="12">
    <location>
        <begin position="450"/>
        <end position="482"/>
    </location>
</feature>
<evidence type="ECO:0000256" key="13">
    <source>
        <dbReference type="SAM" id="Coils"/>
    </source>
</evidence>
<evidence type="ECO:0000256" key="2">
    <source>
        <dbReference type="ARBA" id="ARBA00004613"/>
    </source>
</evidence>
<dbReference type="GO" id="GO:0006887">
    <property type="term" value="P:exocytosis"/>
    <property type="evidence" value="ECO:0007669"/>
    <property type="project" value="UniProtKB-KW"/>
</dbReference>
<evidence type="ECO:0000313" key="14">
    <source>
        <dbReference type="EMBL" id="KAG8170582.1"/>
    </source>
</evidence>
<feature type="repeat" description="ANK" evidence="12">
    <location>
        <begin position="483"/>
        <end position="515"/>
    </location>
</feature>
<name>A0AAV6TFR6_9ARAC</name>
<dbReference type="EMBL" id="JAFNEN010005178">
    <property type="protein sequence ID" value="KAG8170582.1"/>
    <property type="molecule type" value="Genomic_DNA"/>
</dbReference>
<gene>
    <name evidence="14" type="ORF">JTE90_012171</name>
</gene>
<feature type="coiled-coil region" evidence="13">
    <location>
        <begin position="164"/>
        <end position="202"/>
    </location>
</feature>
<feature type="repeat" description="ANK" evidence="12">
    <location>
        <begin position="649"/>
        <end position="681"/>
    </location>
</feature>
<dbReference type="PANTHER" id="PTHR24161:SF85">
    <property type="entry name" value="PALMITOYLTRANSFERASE HIP14"/>
    <property type="match status" value="1"/>
</dbReference>
<dbReference type="PRINTS" id="PR01415">
    <property type="entry name" value="ANKYRIN"/>
</dbReference>
<feature type="repeat" description="ANK" evidence="12">
    <location>
        <begin position="549"/>
        <end position="581"/>
    </location>
</feature>
<organism evidence="14 15">
    <name type="scientific">Oedothorax gibbosus</name>
    <dbReference type="NCBI Taxonomy" id="931172"/>
    <lineage>
        <taxon>Eukaryota</taxon>
        <taxon>Metazoa</taxon>
        <taxon>Ecdysozoa</taxon>
        <taxon>Arthropoda</taxon>
        <taxon>Chelicerata</taxon>
        <taxon>Arachnida</taxon>
        <taxon>Araneae</taxon>
        <taxon>Araneomorphae</taxon>
        <taxon>Entelegynae</taxon>
        <taxon>Araneoidea</taxon>
        <taxon>Linyphiidae</taxon>
        <taxon>Erigoninae</taxon>
        <taxon>Oedothorax</taxon>
    </lineage>
</organism>
<evidence type="ECO:0000256" key="11">
    <source>
        <dbReference type="ARBA" id="ARBA00023298"/>
    </source>
</evidence>
<dbReference type="GO" id="GO:0005576">
    <property type="term" value="C:extracellular region"/>
    <property type="evidence" value="ECO:0007669"/>
    <property type="project" value="UniProtKB-SubCell"/>
</dbReference>
<dbReference type="GO" id="GO:0044218">
    <property type="term" value="C:other organism cell membrane"/>
    <property type="evidence" value="ECO:0007669"/>
    <property type="project" value="UniProtKB-KW"/>
</dbReference>
<dbReference type="AlphaFoldDB" id="A0AAV6TFR6"/>
<keyword evidence="8" id="KW-0677">Repeat</keyword>
<keyword evidence="15" id="KW-1185">Reference proteome</keyword>
<feature type="repeat" description="ANK" evidence="12">
    <location>
        <begin position="616"/>
        <end position="648"/>
    </location>
</feature>
<dbReference type="Proteomes" id="UP000827092">
    <property type="component" value="Unassembled WGS sequence"/>
</dbReference>
<keyword evidence="4" id="KW-0964">Secreted</keyword>
<comment type="caution">
    <text evidence="14">The sequence shown here is derived from an EMBL/GenBank/DDBJ whole genome shotgun (WGS) entry which is preliminary data.</text>
</comment>
<dbReference type="InterPro" id="IPR002110">
    <property type="entry name" value="Ankyrin_rpt"/>
</dbReference>
<proteinExistence type="predicted"/>
<evidence type="ECO:0000256" key="12">
    <source>
        <dbReference type="PROSITE-ProRule" id="PRU00023"/>
    </source>
</evidence>
<dbReference type="GO" id="GO:0044231">
    <property type="term" value="C:host cell presynaptic membrane"/>
    <property type="evidence" value="ECO:0007669"/>
    <property type="project" value="UniProtKB-KW"/>
</dbReference>
<protein>
    <submittedName>
        <fullName evidence="14">Uncharacterized protein</fullName>
    </submittedName>
</protein>
<dbReference type="SMART" id="SM00248">
    <property type="entry name" value="ANK"/>
    <property type="match status" value="9"/>
</dbReference>
<dbReference type="Pfam" id="PF12796">
    <property type="entry name" value="Ank_2"/>
    <property type="match status" value="3"/>
</dbReference>
<evidence type="ECO:0000256" key="8">
    <source>
        <dbReference type="ARBA" id="ARBA00022737"/>
    </source>
</evidence>
<keyword evidence="11" id="KW-0472">Membrane</keyword>
<dbReference type="PROSITE" id="PS50297">
    <property type="entry name" value="ANK_REP_REGION"/>
    <property type="match status" value="9"/>
</dbReference>
<keyword evidence="9" id="KW-0638">Presynaptic neurotoxin</keyword>
<keyword evidence="5" id="KW-1052">Target cell membrane</keyword>
<keyword evidence="6" id="KW-0800">Toxin</keyword>
<feature type="repeat" description="ANK" evidence="12">
    <location>
        <begin position="516"/>
        <end position="548"/>
    </location>
</feature>
<dbReference type="SUPFAM" id="SSF48403">
    <property type="entry name" value="Ankyrin repeat"/>
    <property type="match status" value="1"/>
</dbReference>